<evidence type="ECO:0000313" key="2">
    <source>
        <dbReference type="EMBL" id="RCH90646.1"/>
    </source>
</evidence>
<organism evidence="2 3">
    <name type="scientific">Rhizopus azygosporus</name>
    <name type="common">Rhizopus microsporus var. azygosporus</name>
    <dbReference type="NCBI Taxonomy" id="86630"/>
    <lineage>
        <taxon>Eukaryota</taxon>
        <taxon>Fungi</taxon>
        <taxon>Fungi incertae sedis</taxon>
        <taxon>Mucoromycota</taxon>
        <taxon>Mucoromycotina</taxon>
        <taxon>Mucoromycetes</taxon>
        <taxon>Mucorales</taxon>
        <taxon>Mucorineae</taxon>
        <taxon>Rhizopodaceae</taxon>
        <taxon>Rhizopus</taxon>
    </lineage>
</organism>
<protein>
    <submittedName>
        <fullName evidence="2">Uncharacterized protein</fullName>
    </submittedName>
</protein>
<name>A0A367JL55_RHIAZ</name>
<proteinExistence type="predicted"/>
<dbReference type="Proteomes" id="UP000252139">
    <property type="component" value="Unassembled WGS sequence"/>
</dbReference>
<dbReference type="OrthoDB" id="2289409at2759"/>
<sequence length="125" mass="14399">MTRDVYMEDLSLEDSSISEEQTSMIYTREDNDCEQFVKENDEKVKLEKFAENPTSNTSKTNSKKSAMPYKTYTTSQIVDFIGLIVDQAQIKDTAAKTGITLSTAYRYQKMWNETQEVPGEKKRGR</sequence>
<keyword evidence="3" id="KW-1185">Reference proteome</keyword>
<evidence type="ECO:0000313" key="3">
    <source>
        <dbReference type="Proteomes" id="UP000252139"/>
    </source>
</evidence>
<feature type="compositionally biased region" description="Low complexity" evidence="1">
    <location>
        <begin position="52"/>
        <end position="65"/>
    </location>
</feature>
<reference evidence="2 3" key="1">
    <citation type="journal article" date="2018" name="G3 (Bethesda)">
        <title>Phylogenetic and Phylogenomic Definition of Rhizopus Species.</title>
        <authorList>
            <person name="Gryganskyi A.P."/>
            <person name="Golan J."/>
            <person name="Dolatabadi S."/>
            <person name="Mondo S."/>
            <person name="Robb S."/>
            <person name="Idnurm A."/>
            <person name="Muszewska A."/>
            <person name="Steczkiewicz K."/>
            <person name="Masonjones S."/>
            <person name="Liao H.L."/>
            <person name="Gajdeczka M.T."/>
            <person name="Anike F."/>
            <person name="Vuek A."/>
            <person name="Anishchenko I.M."/>
            <person name="Voigt K."/>
            <person name="de Hoog G.S."/>
            <person name="Smith M.E."/>
            <person name="Heitman J."/>
            <person name="Vilgalys R."/>
            <person name="Stajich J.E."/>
        </authorList>
    </citation>
    <scope>NUCLEOTIDE SEQUENCE [LARGE SCALE GENOMIC DNA]</scope>
    <source>
        <strain evidence="2 3">CBS 357.93</strain>
    </source>
</reference>
<comment type="caution">
    <text evidence="2">The sequence shown here is derived from an EMBL/GenBank/DDBJ whole genome shotgun (WGS) entry which is preliminary data.</text>
</comment>
<dbReference type="AlphaFoldDB" id="A0A367JL55"/>
<gene>
    <name evidence="2" type="ORF">CU097_002879</name>
</gene>
<accession>A0A367JL55</accession>
<dbReference type="EMBL" id="PJQL01001089">
    <property type="protein sequence ID" value="RCH90646.1"/>
    <property type="molecule type" value="Genomic_DNA"/>
</dbReference>
<feature type="non-terminal residue" evidence="2">
    <location>
        <position position="125"/>
    </location>
</feature>
<evidence type="ECO:0000256" key="1">
    <source>
        <dbReference type="SAM" id="MobiDB-lite"/>
    </source>
</evidence>
<feature type="region of interest" description="Disordered" evidence="1">
    <location>
        <begin position="47"/>
        <end position="68"/>
    </location>
</feature>